<dbReference type="EMBL" id="REFJ01000004">
    <property type="protein sequence ID" value="RMA79277.1"/>
    <property type="molecule type" value="Genomic_DNA"/>
</dbReference>
<evidence type="ECO:0000313" key="1">
    <source>
        <dbReference type="EMBL" id="RMA79277.1"/>
    </source>
</evidence>
<evidence type="ECO:0000313" key="2">
    <source>
        <dbReference type="Proteomes" id="UP000267187"/>
    </source>
</evidence>
<keyword evidence="2" id="KW-1185">Reference proteome</keyword>
<dbReference type="AlphaFoldDB" id="A0A3M0A3P6"/>
<protein>
    <submittedName>
        <fullName evidence="1">Uncharacterized protein</fullName>
    </submittedName>
</protein>
<comment type="caution">
    <text evidence="1">The sequence shown here is derived from an EMBL/GenBank/DDBJ whole genome shotgun (WGS) entry which is preliminary data.</text>
</comment>
<name>A0A3M0A3P6_9GAMM</name>
<proteinExistence type="predicted"/>
<sequence length="95" mass="9371">MVSDQVNTVATWRMLIPPLAPELAPVALGTGAFSASGHYLLGNTNQSKSAFASVLLGPLGSKAAKARGLSLSRQNSANALSGIGGGAACEAGCGD</sequence>
<organism evidence="1 2">
    <name type="scientific">Umboniibacter marinipuniceus</name>
    <dbReference type="NCBI Taxonomy" id="569599"/>
    <lineage>
        <taxon>Bacteria</taxon>
        <taxon>Pseudomonadati</taxon>
        <taxon>Pseudomonadota</taxon>
        <taxon>Gammaproteobacteria</taxon>
        <taxon>Cellvibrionales</taxon>
        <taxon>Cellvibrionaceae</taxon>
        <taxon>Umboniibacter</taxon>
    </lineage>
</organism>
<reference evidence="1 2" key="1">
    <citation type="submission" date="2018-10" db="EMBL/GenBank/DDBJ databases">
        <title>Genomic Encyclopedia of Type Strains, Phase IV (KMG-IV): sequencing the most valuable type-strain genomes for metagenomic binning, comparative biology and taxonomic classification.</title>
        <authorList>
            <person name="Goeker M."/>
        </authorList>
    </citation>
    <scope>NUCLEOTIDE SEQUENCE [LARGE SCALE GENOMIC DNA]</scope>
    <source>
        <strain evidence="1 2">DSM 25080</strain>
    </source>
</reference>
<dbReference type="Proteomes" id="UP000267187">
    <property type="component" value="Unassembled WGS sequence"/>
</dbReference>
<gene>
    <name evidence="1" type="ORF">DFR27_1716</name>
</gene>
<accession>A0A3M0A3P6</accession>